<dbReference type="STRING" id="1137991.SAMN05660642_02966"/>
<dbReference type="InterPro" id="IPR013096">
    <property type="entry name" value="Cupin_2"/>
</dbReference>
<dbReference type="EMBL" id="FNHE01000007">
    <property type="protein sequence ID" value="SDM63882.1"/>
    <property type="molecule type" value="Genomic_DNA"/>
</dbReference>
<proteinExistence type="predicted"/>
<dbReference type="Pfam" id="PF07883">
    <property type="entry name" value="Cupin_2"/>
    <property type="match status" value="1"/>
</dbReference>
<evidence type="ECO:0000259" key="1">
    <source>
        <dbReference type="Pfam" id="PF07883"/>
    </source>
</evidence>
<gene>
    <name evidence="2" type="ORF">SAMN05660642_02966</name>
</gene>
<name>A0A1G9UVF1_9ACTN</name>
<dbReference type="AlphaFoldDB" id="A0A1G9UVF1"/>
<dbReference type="SUPFAM" id="SSF51182">
    <property type="entry name" value="RmlC-like cupins"/>
    <property type="match status" value="1"/>
</dbReference>
<accession>A0A1G9UVF1</accession>
<organism evidence="2 3">
    <name type="scientific">Geodermatophilus siccatus</name>
    <dbReference type="NCBI Taxonomy" id="1137991"/>
    <lineage>
        <taxon>Bacteria</taxon>
        <taxon>Bacillati</taxon>
        <taxon>Actinomycetota</taxon>
        <taxon>Actinomycetes</taxon>
        <taxon>Geodermatophilales</taxon>
        <taxon>Geodermatophilaceae</taxon>
        <taxon>Geodermatophilus</taxon>
    </lineage>
</organism>
<dbReference type="InterPro" id="IPR014710">
    <property type="entry name" value="RmlC-like_jellyroll"/>
</dbReference>
<evidence type="ECO:0000313" key="3">
    <source>
        <dbReference type="Proteomes" id="UP000198680"/>
    </source>
</evidence>
<dbReference type="Gene3D" id="2.60.120.10">
    <property type="entry name" value="Jelly Rolls"/>
    <property type="match status" value="1"/>
</dbReference>
<feature type="domain" description="Cupin type-2" evidence="1">
    <location>
        <begin position="82"/>
        <end position="150"/>
    </location>
</feature>
<dbReference type="PANTHER" id="PTHR36440:SF1">
    <property type="entry name" value="PUTATIVE (AFU_ORTHOLOGUE AFUA_8G07350)-RELATED"/>
    <property type="match status" value="1"/>
</dbReference>
<keyword evidence="3" id="KW-1185">Reference proteome</keyword>
<dbReference type="InterPro" id="IPR011051">
    <property type="entry name" value="RmlC_Cupin_sf"/>
</dbReference>
<dbReference type="Proteomes" id="UP000198680">
    <property type="component" value="Unassembled WGS sequence"/>
</dbReference>
<evidence type="ECO:0000313" key="2">
    <source>
        <dbReference type="EMBL" id="SDM63882.1"/>
    </source>
</evidence>
<dbReference type="InterPro" id="IPR053146">
    <property type="entry name" value="QDO-like"/>
</dbReference>
<dbReference type="PANTHER" id="PTHR36440">
    <property type="entry name" value="PUTATIVE (AFU_ORTHOLOGUE AFUA_8G07350)-RELATED"/>
    <property type="match status" value="1"/>
</dbReference>
<sequence length="193" mass="21131">MPYSAVPLEPSLHFRHQPSQWPGRVDAAARRCQGDAVSHPEPGTVVVRTLAEHPMVEAGGPSALRMVAPGSHTAGRFGLVEYRLAPHSPGAAPHYHQTFSESFYVLAGTLTVYADGAWRPCSAGDFALVHERGVHGFRNDGDEPADFLILFAPGIAREHFFAEMAELRRSGRTLSPEEMTAFYARHDQVMVDV</sequence>
<protein>
    <submittedName>
        <fullName evidence="2">Cupin domain protein</fullName>
    </submittedName>
</protein>
<reference evidence="3" key="1">
    <citation type="submission" date="2016-10" db="EMBL/GenBank/DDBJ databases">
        <authorList>
            <person name="Varghese N."/>
            <person name="Submissions S."/>
        </authorList>
    </citation>
    <scope>NUCLEOTIDE SEQUENCE [LARGE SCALE GENOMIC DNA]</scope>
    <source>
        <strain evidence="3">DSM 45419</strain>
    </source>
</reference>